<dbReference type="Proteomes" id="UP000316476">
    <property type="component" value="Unassembled WGS sequence"/>
</dbReference>
<dbReference type="EMBL" id="SJPZ01000001">
    <property type="protein sequence ID" value="TWU65879.1"/>
    <property type="molecule type" value="Genomic_DNA"/>
</dbReference>
<reference evidence="1 2" key="1">
    <citation type="submission" date="2019-02" db="EMBL/GenBank/DDBJ databases">
        <title>Deep-cultivation of Planctomycetes and their phenomic and genomic characterization uncovers novel biology.</title>
        <authorList>
            <person name="Wiegand S."/>
            <person name="Jogler M."/>
            <person name="Boedeker C."/>
            <person name="Pinto D."/>
            <person name="Vollmers J."/>
            <person name="Rivas-Marin E."/>
            <person name="Kohn T."/>
            <person name="Peeters S.H."/>
            <person name="Heuer A."/>
            <person name="Rast P."/>
            <person name="Oberbeckmann S."/>
            <person name="Bunk B."/>
            <person name="Jeske O."/>
            <person name="Meyerdierks A."/>
            <person name="Storesund J.E."/>
            <person name="Kallscheuer N."/>
            <person name="Luecker S."/>
            <person name="Lage O.M."/>
            <person name="Pohl T."/>
            <person name="Merkel B.J."/>
            <person name="Hornburger P."/>
            <person name="Mueller R.-W."/>
            <person name="Bruemmer F."/>
            <person name="Labrenz M."/>
            <person name="Spormann A.M."/>
            <person name="Op Den Camp H."/>
            <person name="Overmann J."/>
            <person name="Amann R."/>
            <person name="Jetten M.S.M."/>
            <person name="Mascher T."/>
            <person name="Medema M.H."/>
            <person name="Devos D.P."/>
            <person name="Kaster A.-K."/>
            <person name="Ovreas L."/>
            <person name="Rohde M."/>
            <person name="Galperin M.Y."/>
            <person name="Jogler C."/>
        </authorList>
    </citation>
    <scope>NUCLEOTIDE SEQUENCE [LARGE SCALE GENOMIC DNA]</scope>
    <source>
        <strain evidence="1 2">V7</strain>
    </source>
</reference>
<name>A0A5C6FSL3_9PLAN</name>
<protein>
    <submittedName>
        <fullName evidence="1">Uncharacterized protein</fullName>
    </submittedName>
</protein>
<accession>A0A5C6FSL3</accession>
<sequence length="279" mass="30377">MPRSTTNPGTLLWIGPRRRVEVQRLSTVAEHVCPQVAYRSDLQDAVDRPAASVRLVMIVKSKSGEMDAATLSTIADAYPSAQRWIVNTSLCQTVPSARRDPNTVPMSWRIAADRLQEHWTSQTPETNALAADDATNDSGIGLNRRAAVLVLADCLTTADHWMDLVAADGHSVCWANNVESTSVRNIDLCLWDDSLAAPTDVATWRTRIRQASRCTRSTARHGWMTAMASPQQIQAASDAGIDTVIAKPGPVAAVQRLLRKMVGVPPTQSHPQTSPRRAA</sequence>
<gene>
    <name evidence="1" type="ORF">V7x_14330</name>
</gene>
<evidence type="ECO:0000313" key="1">
    <source>
        <dbReference type="EMBL" id="TWU65879.1"/>
    </source>
</evidence>
<dbReference type="OrthoDB" id="254312at2"/>
<dbReference type="RefSeq" id="WP_146412289.1">
    <property type="nucleotide sequence ID" value="NZ_SJPZ01000001.1"/>
</dbReference>
<organism evidence="1 2">
    <name type="scientific">Crateriforma conspicua</name>
    <dbReference type="NCBI Taxonomy" id="2527996"/>
    <lineage>
        <taxon>Bacteria</taxon>
        <taxon>Pseudomonadati</taxon>
        <taxon>Planctomycetota</taxon>
        <taxon>Planctomycetia</taxon>
        <taxon>Planctomycetales</taxon>
        <taxon>Planctomycetaceae</taxon>
        <taxon>Crateriforma</taxon>
    </lineage>
</organism>
<dbReference type="InterPro" id="IPR011006">
    <property type="entry name" value="CheY-like_superfamily"/>
</dbReference>
<comment type="caution">
    <text evidence="1">The sequence shown here is derived from an EMBL/GenBank/DDBJ whole genome shotgun (WGS) entry which is preliminary data.</text>
</comment>
<dbReference type="SUPFAM" id="SSF52172">
    <property type="entry name" value="CheY-like"/>
    <property type="match status" value="1"/>
</dbReference>
<proteinExistence type="predicted"/>
<evidence type="ECO:0000313" key="2">
    <source>
        <dbReference type="Proteomes" id="UP000316476"/>
    </source>
</evidence>
<dbReference type="AlphaFoldDB" id="A0A5C6FSL3"/>